<feature type="transmembrane region" description="Helical" evidence="7">
    <location>
        <begin position="111"/>
        <end position="133"/>
    </location>
</feature>
<evidence type="ECO:0000313" key="8">
    <source>
        <dbReference type="EMBL" id="CAA2634674.1"/>
    </source>
</evidence>
<keyword evidence="3" id="KW-0813">Transport</keyword>
<dbReference type="GO" id="GO:0035673">
    <property type="term" value="F:oligopeptide transmembrane transporter activity"/>
    <property type="evidence" value="ECO:0007669"/>
    <property type="project" value="InterPro"/>
</dbReference>
<evidence type="ECO:0000256" key="7">
    <source>
        <dbReference type="SAM" id="Phobius"/>
    </source>
</evidence>
<evidence type="ECO:0000256" key="6">
    <source>
        <dbReference type="ARBA" id="ARBA00023136"/>
    </source>
</evidence>
<protein>
    <submittedName>
        <fullName evidence="8">Uncharacterized protein</fullName>
    </submittedName>
</protein>
<sequence length="591" mass="61678">MSPPGKDILRAIPPWQEQLTARGLAASLAVGATYSLVAMKLSLTTGLVPTLNVSSSFLAFALHPQENAVVQTCATACYSVAMGGGFGSYLLALSKNTYEQAGSSGGYRDPAIGWMTSFLFSVSFVGLLPLVPLRKIMIVDYKLAYPSGTATAVLINGFHTPQGDKMARKQVQSFARAFGLSFSWSLIKWVFSGEVCAAGRRPSVGPTAFSNFSLAYVGAGMICSHLVNLSLLMGAALSWGLLWPLVRRFSGAWYAAGLPESSMKGLQGYKVFGSIALILGDGLYNFVKVVVIVAGRACRKSRRTGEHPRAADGGAVALEDLQRDEVFLKESIPSWAAAAGYALLVVSSVAAVPLIFPEVRRSHLLLAHLAAPPLSFCNAYGAGLTDISMGYNYGKAALFLLAACAGEPSGVIAGLVGCGLVKSAVSAAAELMQDLKTGHLTLASPRAMLLAQMAGTAMGCVLAPLAFFVFYGGGFAVGDPAGAFKAPYALIYRNMAVDLLGPESRRRRWLPLPAVMSVPFLVGPEFAVNMCVGSLLVLAWGWFGVAGGAGPAAQSAAAAGLVCGDGLWALPSSLLALAKIPSPLCVKFPAE</sequence>
<evidence type="ECO:0000313" key="9">
    <source>
        <dbReference type="Proteomes" id="UP001189122"/>
    </source>
</evidence>
<feature type="transmembrane region" description="Helical" evidence="7">
    <location>
        <begin position="271"/>
        <end position="294"/>
    </location>
</feature>
<gene>
    <name evidence="8" type="ORF">SI7747_18020075</name>
</gene>
<feature type="transmembrane region" description="Helical" evidence="7">
    <location>
        <begin position="43"/>
        <end position="62"/>
    </location>
</feature>
<dbReference type="Proteomes" id="UP001189122">
    <property type="component" value="Unassembled WGS sequence"/>
</dbReference>
<dbReference type="EMBL" id="LR743605">
    <property type="protein sequence ID" value="CAA2634674.1"/>
    <property type="molecule type" value="Genomic_DNA"/>
</dbReference>
<keyword evidence="4 7" id="KW-0812">Transmembrane</keyword>
<dbReference type="NCBIfam" id="TIGR00728">
    <property type="entry name" value="OPT_sfam"/>
    <property type="match status" value="1"/>
</dbReference>
<keyword evidence="9" id="KW-1185">Reference proteome</keyword>
<comment type="subcellular location">
    <subcellularLocation>
        <location evidence="1">Membrane</location>
        <topology evidence="1">Multi-pass membrane protein</topology>
    </subcellularLocation>
</comment>
<dbReference type="AlphaFoldDB" id="A0A7I8JU04"/>
<feature type="transmembrane region" description="Helical" evidence="7">
    <location>
        <begin position="335"/>
        <end position="356"/>
    </location>
</feature>
<evidence type="ECO:0000256" key="1">
    <source>
        <dbReference type="ARBA" id="ARBA00004141"/>
    </source>
</evidence>
<feature type="transmembrane region" description="Helical" evidence="7">
    <location>
        <begin position="212"/>
        <end position="242"/>
    </location>
</feature>
<dbReference type="EMBL" id="CACRZD030000018">
    <property type="protein sequence ID" value="CAA6673658.1"/>
    <property type="molecule type" value="Genomic_DNA"/>
</dbReference>
<dbReference type="GO" id="GO:0051980">
    <property type="term" value="F:iron-nicotianamine transmembrane transporter activity"/>
    <property type="evidence" value="ECO:0007669"/>
    <property type="project" value="TreeGrafter"/>
</dbReference>
<reference evidence="8 9" key="1">
    <citation type="submission" date="2019-12" db="EMBL/GenBank/DDBJ databases">
        <authorList>
            <person name="Scholz U."/>
            <person name="Mascher M."/>
            <person name="Fiebig A."/>
        </authorList>
    </citation>
    <scope>NUCLEOTIDE SEQUENCE</scope>
</reference>
<comment type="similarity">
    <text evidence="2">Belongs to the YSL (TC 2.A.67.2) family.</text>
</comment>
<dbReference type="GO" id="GO:0005886">
    <property type="term" value="C:plasma membrane"/>
    <property type="evidence" value="ECO:0007669"/>
    <property type="project" value="TreeGrafter"/>
</dbReference>
<dbReference type="InterPro" id="IPR004813">
    <property type="entry name" value="OPT"/>
</dbReference>
<name>A0A7I8JU04_SPIIN</name>
<dbReference type="PANTHER" id="PTHR31645">
    <property type="entry name" value="OLIGOPEPTIDE TRANSPORTER YGL114W-RELATED"/>
    <property type="match status" value="1"/>
</dbReference>
<keyword evidence="6 7" id="KW-0472">Membrane</keyword>
<dbReference type="Pfam" id="PF03169">
    <property type="entry name" value="OPT"/>
    <property type="match status" value="1"/>
</dbReference>
<proteinExistence type="inferred from homology"/>
<evidence type="ECO:0000256" key="2">
    <source>
        <dbReference type="ARBA" id="ARBA00010276"/>
    </source>
</evidence>
<dbReference type="GO" id="GO:0010039">
    <property type="term" value="P:response to iron ion"/>
    <property type="evidence" value="ECO:0007669"/>
    <property type="project" value="TreeGrafter"/>
</dbReference>
<feature type="transmembrane region" description="Helical" evidence="7">
    <location>
        <begin position="449"/>
        <end position="471"/>
    </location>
</feature>
<feature type="transmembrane region" description="Helical" evidence="7">
    <location>
        <begin position="526"/>
        <end position="545"/>
    </location>
</feature>
<accession>A0A7I8JU04</accession>
<feature type="transmembrane region" description="Helical" evidence="7">
    <location>
        <begin position="69"/>
        <end position="91"/>
    </location>
</feature>
<dbReference type="PANTHER" id="PTHR31645:SF4">
    <property type="entry name" value="METAL-NICOTIANAMINE TRANSPORTER YSL3"/>
    <property type="match status" value="1"/>
</dbReference>
<evidence type="ECO:0000256" key="5">
    <source>
        <dbReference type="ARBA" id="ARBA00022989"/>
    </source>
</evidence>
<dbReference type="InterPro" id="IPR045035">
    <property type="entry name" value="YSL-like"/>
</dbReference>
<evidence type="ECO:0000256" key="4">
    <source>
        <dbReference type="ARBA" id="ARBA00022692"/>
    </source>
</evidence>
<dbReference type="GO" id="GO:0048316">
    <property type="term" value="P:seed development"/>
    <property type="evidence" value="ECO:0007669"/>
    <property type="project" value="TreeGrafter"/>
</dbReference>
<evidence type="ECO:0000256" key="3">
    <source>
        <dbReference type="ARBA" id="ARBA00022448"/>
    </source>
</evidence>
<organism evidence="8">
    <name type="scientific">Spirodela intermedia</name>
    <name type="common">Intermediate duckweed</name>
    <dbReference type="NCBI Taxonomy" id="51605"/>
    <lineage>
        <taxon>Eukaryota</taxon>
        <taxon>Viridiplantae</taxon>
        <taxon>Streptophyta</taxon>
        <taxon>Embryophyta</taxon>
        <taxon>Tracheophyta</taxon>
        <taxon>Spermatophyta</taxon>
        <taxon>Magnoliopsida</taxon>
        <taxon>Liliopsida</taxon>
        <taxon>Araceae</taxon>
        <taxon>Lemnoideae</taxon>
        <taxon>Spirodela</taxon>
    </lineage>
</organism>
<keyword evidence="5 7" id="KW-1133">Transmembrane helix</keyword>